<evidence type="ECO:0000259" key="2">
    <source>
        <dbReference type="PROSITE" id="PS51339"/>
    </source>
</evidence>
<sequence>MEFVDLIPIPTLDGVTLSGACYNSPVDGTLCMTGHHLILSSRKQGIEELWLLHMAIDTVERKPNSVERKPNKESPGGVIVIKCKDFRIIMLGIDNTEHFNCVAQSLEDIVKMEVLNYKYAFYYRPLYKILEDGWKMFSPETELAKLCSLDEPSEWRITHCNENYDVCPSYSRLLIVPSSITDDIIKESAKYRDSGRFPVLCYQYKAKNSILVRSSQPLPGPNAKRSKADEKLLNGYLKSGKKGTIIDTRTQTLAQSAKNKGGGTELEQFYPQWKRVHKPVDKHTVLLDSLAKFIEASNDVTCSMDKWLSRLDASVWMSNIKEILSCAYSVVQCLDQEGTTVLVHGSEGLDSTLVITSLVQVMLNSECRTIRGLQALIEREWLQAGYPFQLRHRYSCYSPQRTKAQSPTFLLFLDCLYQLQNQFVCSFEFSSEFLILMFEHSYFSPYGTFLLNSEQERVKANLSESTSSLWSYVNRPELLATLRNPLYQVNTRVICPSTSPVSLDLWRELYLRWVSDQSTQKSVWNTIAQLIDNDKQLICKAISLRTQLKELESQLQLNGGLCKT</sequence>
<dbReference type="PROSITE" id="PS51339">
    <property type="entry name" value="PPASE_MYOTUBULARIN"/>
    <property type="match status" value="1"/>
</dbReference>
<organism evidence="3">
    <name type="scientific">Cacopsylla melanoneura</name>
    <dbReference type="NCBI Taxonomy" id="428564"/>
    <lineage>
        <taxon>Eukaryota</taxon>
        <taxon>Metazoa</taxon>
        <taxon>Ecdysozoa</taxon>
        <taxon>Arthropoda</taxon>
        <taxon>Hexapoda</taxon>
        <taxon>Insecta</taxon>
        <taxon>Pterygota</taxon>
        <taxon>Neoptera</taxon>
        <taxon>Paraneoptera</taxon>
        <taxon>Hemiptera</taxon>
        <taxon>Sternorrhyncha</taxon>
        <taxon>Psylloidea</taxon>
        <taxon>Psyllidae</taxon>
        <taxon>Psyllinae</taxon>
        <taxon>Cacopsylla</taxon>
    </lineage>
</organism>
<dbReference type="InterPro" id="IPR029021">
    <property type="entry name" value="Prot-tyrosine_phosphatase-like"/>
</dbReference>
<dbReference type="Gene3D" id="2.30.29.30">
    <property type="entry name" value="Pleckstrin-homology domain (PH domain)/Phosphotyrosine-binding domain (PTB)"/>
    <property type="match status" value="1"/>
</dbReference>
<dbReference type="GO" id="GO:0019903">
    <property type="term" value="F:protein phosphatase binding"/>
    <property type="evidence" value="ECO:0007669"/>
    <property type="project" value="TreeGrafter"/>
</dbReference>
<dbReference type="PANTHER" id="PTHR10807:SF73">
    <property type="entry name" value="LD06050P"/>
    <property type="match status" value="1"/>
</dbReference>
<dbReference type="GO" id="GO:0046856">
    <property type="term" value="P:phosphatidylinositol dephosphorylation"/>
    <property type="evidence" value="ECO:0007669"/>
    <property type="project" value="TreeGrafter"/>
</dbReference>
<dbReference type="Pfam" id="PF06602">
    <property type="entry name" value="Myotub-related"/>
    <property type="match status" value="1"/>
</dbReference>
<feature type="domain" description="Myotubularin phosphatase" evidence="2">
    <location>
        <begin position="133"/>
        <end position="510"/>
    </location>
</feature>
<comment type="similarity">
    <text evidence="1">Belongs to the protein-tyrosine phosphatase family. Non-receptor class myotubularin subfamily.</text>
</comment>
<protein>
    <submittedName>
        <fullName evidence="3">Myotubularin-related protein 9</fullName>
    </submittedName>
</protein>
<dbReference type="AlphaFoldDB" id="A0A8D8Y0Y3"/>
<dbReference type="InterPro" id="IPR010569">
    <property type="entry name" value="Myotubularin-like_Pase_dom"/>
</dbReference>
<dbReference type="InterPro" id="IPR048994">
    <property type="entry name" value="PH-GRAM_MTMR6-9"/>
</dbReference>
<dbReference type="GO" id="GO:0005737">
    <property type="term" value="C:cytoplasm"/>
    <property type="evidence" value="ECO:0007669"/>
    <property type="project" value="TreeGrafter"/>
</dbReference>
<dbReference type="SUPFAM" id="SSF50729">
    <property type="entry name" value="PH domain-like"/>
    <property type="match status" value="1"/>
</dbReference>
<evidence type="ECO:0000313" key="3">
    <source>
        <dbReference type="EMBL" id="CAG6716713.1"/>
    </source>
</evidence>
<evidence type="ECO:0000256" key="1">
    <source>
        <dbReference type="ARBA" id="ARBA00007471"/>
    </source>
</evidence>
<accession>A0A8D8Y0Y3</accession>
<dbReference type="EMBL" id="HBUF01354971">
    <property type="protein sequence ID" value="CAG6716711.1"/>
    <property type="molecule type" value="Transcribed_RNA"/>
</dbReference>
<dbReference type="Pfam" id="PF21098">
    <property type="entry name" value="PH-GRAM_MTMR6-like"/>
    <property type="match status" value="1"/>
</dbReference>
<proteinExistence type="inferred from homology"/>
<name>A0A8D8Y0Y3_9HEMI</name>
<dbReference type="InterPro" id="IPR011993">
    <property type="entry name" value="PH-like_dom_sf"/>
</dbReference>
<dbReference type="InterPro" id="IPR030564">
    <property type="entry name" value="Myotubularin"/>
</dbReference>
<dbReference type="EMBL" id="HBUF01354972">
    <property type="protein sequence ID" value="CAG6716713.1"/>
    <property type="molecule type" value="Transcribed_RNA"/>
</dbReference>
<dbReference type="SUPFAM" id="SSF52799">
    <property type="entry name" value="(Phosphotyrosine protein) phosphatases II"/>
    <property type="match status" value="1"/>
</dbReference>
<dbReference type="PANTHER" id="PTHR10807">
    <property type="entry name" value="MYOTUBULARIN-RELATED"/>
    <property type="match status" value="1"/>
</dbReference>
<reference evidence="3" key="1">
    <citation type="submission" date="2021-05" db="EMBL/GenBank/DDBJ databases">
        <authorList>
            <person name="Alioto T."/>
            <person name="Alioto T."/>
            <person name="Gomez Garrido J."/>
        </authorList>
    </citation>
    <scope>NUCLEOTIDE SEQUENCE</scope>
</reference>
<dbReference type="CDD" id="cd14536">
    <property type="entry name" value="PTP-MTMR9"/>
    <property type="match status" value="1"/>
</dbReference>
<dbReference type="GO" id="GO:0010507">
    <property type="term" value="P:negative regulation of autophagy"/>
    <property type="evidence" value="ECO:0007669"/>
    <property type="project" value="TreeGrafter"/>
</dbReference>